<dbReference type="SUPFAM" id="SSF103473">
    <property type="entry name" value="MFS general substrate transporter"/>
    <property type="match status" value="1"/>
</dbReference>
<keyword evidence="5 7" id="KW-0472">Membrane</keyword>
<dbReference type="Pfam" id="PF07690">
    <property type="entry name" value="MFS_1"/>
    <property type="match status" value="1"/>
</dbReference>
<dbReference type="STRING" id="669874.A0A1E4U0L7"/>
<dbReference type="AlphaFoldDB" id="A0A1E4U0L7"/>
<keyword evidence="2" id="KW-0813">Transport</keyword>
<feature type="transmembrane region" description="Helical" evidence="7">
    <location>
        <begin position="166"/>
        <end position="188"/>
    </location>
</feature>
<dbReference type="PROSITE" id="PS50850">
    <property type="entry name" value="MFS"/>
    <property type="match status" value="1"/>
</dbReference>
<evidence type="ECO:0000256" key="3">
    <source>
        <dbReference type="ARBA" id="ARBA00022692"/>
    </source>
</evidence>
<dbReference type="PANTHER" id="PTHR43791:SF1">
    <property type="entry name" value="ALLANTOATE PERMEASE"/>
    <property type="match status" value="1"/>
</dbReference>
<evidence type="ECO:0000259" key="8">
    <source>
        <dbReference type="PROSITE" id="PS50850"/>
    </source>
</evidence>
<feature type="transmembrane region" description="Helical" evidence="7">
    <location>
        <begin position="366"/>
        <end position="386"/>
    </location>
</feature>
<keyword evidence="10" id="KW-1185">Reference proteome</keyword>
<keyword evidence="4 7" id="KW-1133">Transmembrane helix</keyword>
<dbReference type="Proteomes" id="UP000094236">
    <property type="component" value="Unassembled WGS sequence"/>
</dbReference>
<feature type="domain" description="Major facilitator superfamily (MFS) profile" evidence="8">
    <location>
        <begin position="40"/>
        <end position="452"/>
    </location>
</feature>
<feature type="transmembrane region" description="Helical" evidence="7">
    <location>
        <begin position="200"/>
        <end position="221"/>
    </location>
</feature>
<comment type="similarity">
    <text evidence="6">Belongs to the major facilitator superfamily. Allantoate permease family.</text>
</comment>
<evidence type="ECO:0000256" key="4">
    <source>
        <dbReference type="ARBA" id="ARBA00022989"/>
    </source>
</evidence>
<dbReference type="InterPro" id="IPR020846">
    <property type="entry name" value="MFS_dom"/>
</dbReference>
<sequence>MVESAVSRTDLAYKYAVEDPEIEIDEEFERKLVRKIDCYIMPIMSILMSIQLMDKSTNSYASIMGLQTDLNMSSSEYSWVASSFYLGFLIFEFPANMALQRFPLSKTLAAAILAWGVVICCHGACHSAASFLACRTLLGIFESFMTPAYILLTSQWYKKSEQYVRCGVWLGFEGFGTMLGSGIAYGLYKHGGSNAIASWRLLYIITGVITIFFAVVSYLHIPDVPVKAWFLNEKEKVYVVERIRINNQGFGNHYFKMYQFKEALMDPNTYLFLFYMIGYGIPNGGIGNFGSILLKDNFGFSTGNALLMNMVGSGIDIVFPLLFAFIQQKFVPSRLAMCLFINSCMFTGLCLLAFSSPKGAQMVGYYLSYFSTASYATMASCISTNVAGYTKKITLNSVFLIGFCAGNMIGPQTFLGSESEDNYPTAKKVMVSTFTLCLIAPSLMLTIISLRNKKKAKKIAELGDSYQKIPNSEFADLTDMENLEFKYSY</sequence>
<evidence type="ECO:0000256" key="6">
    <source>
        <dbReference type="ARBA" id="ARBA00037968"/>
    </source>
</evidence>
<dbReference type="PANTHER" id="PTHR43791">
    <property type="entry name" value="PERMEASE-RELATED"/>
    <property type="match status" value="1"/>
</dbReference>
<evidence type="ECO:0000313" key="9">
    <source>
        <dbReference type="EMBL" id="ODV97468.1"/>
    </source>
</evidence>
<dbReference type="EMBL" id="KV454012">
    <property type="protein sequence ID" value="ODV97468.1"/>
    <property type="molecule type" value="Genomic_DNA"/>
</dbReference>
<evidence type="ECO:0000256" key="5">
    <source>
        <dbReference type="ARBA" id="ARBA00023136"/>
    </source>
</evidence>
<dbReference type="InterPro" id="IPR036259">
    <property type="entry name" value="MFS_trans_sf"/>
</dbReference>
<dbReference type="GO" id="GO:0022857">
    <property type="term" value="F:transmembrane transporter activity"/>
    <property type="evidence" value="ECO:0007669"/>
    <property type="project" value="InterPro"/>
</dbReference>
<reference evidence="10" key="1">
    <citation type="submission" date="2016-05" db="EMBL/GenBank/DDBJ databases">
        <title>Comparative genomics of biotechnologically important yeasts.</title>
        <authorList>
            <consortium name="DOE Joint Genome Institute"/>
            <person name="Riley R."/>
            <person name="Haridas S."/>
            <person name="Wolfe K.H."/>
            <person name="Lopes M.R."/>
            <person name="Hittinger C.T."/>
            <person name="Goker M."/>
            <person name="Salamov A."/>
            <person name="Wisecaver J."/>
            <person name="Long T.M."/>
            <person name="Aerts A.L."/>
            <person name="Barry K."/>
            <person name="Choi C."/>
            <person name="Clum A."/>
            <person name="Coughlan A.Y."/>
            <person name="Deshpande S."/>
            <person name="Douglass A.P."/>
            <person name="Hanson S.J."/>
            <person name="Klenk H.-P."/>
            <person name="Labutti K."/>
            <person name="Lapidus A."/>
            <person name="Lindquist E."/>
            <person name="Lipzen A."/>
            <person name="Meier-Kolthoff J.P."/>
            <person name="Ohm R.A."/>
            <person name="Otillar R.P."/>
            <person name="Pangilinan J."/>
            <person name="Peng Y."/>
            <person name="Rokas A."/>
            <person name="Rosa C.A."/>
            <person name="Scheuner C."/>
            <person name="Sibirny A.A."/>
            <person name="Slot J.C."/>
            <person name="Stielow J.B."/>
            <person name="Sun H."/>
            <person name="Kurtzman C.P."/>
            <person name="Blackwell M."/>
            <person name="Grigoriev I.V."/>
            <person name="Jeffries T.W."/>
        </authorList>
    </citation>
    <scope>NUCLEOTIDE SEQUENCE [LARGE SCALE GENOMIC DNA]</scope>
    <source>
        <strain evidence="10">NRRL Y-2460</strain>
    </source>
</reference>
<dbReference type="GO" id="GO:0016020">
    <property type="term" value="C:membrane"/>
    <property type="evidence" value="ECO:0007669"/>
    <property type="project" value="UniProtKB-SubCell"/>
</dbReference>
<dbReference type="InterPro" id="IPR011701">
    <property type="entry name" value="MFS"/>
</dbReference>
<protein>
    <recommendedName>
        <fullName evidence="8">Major facilitator superfamily (MFS) profile domain-containing protein</fullName>
    </recommendedName>
</protein>
<dbReference type="Gene3D" id="1.20.1250.20">
    <property type="entry name" value="MFS general substrate transporter like domains"/>
    <property type="match status" value="2"/>
</dbReference>
<feature type="transmembrane region" description="Helical" evidence="7">
    <location>
        <begin position="107"/>
        <end position="129"/>
    </location>
</feature>
<gene>
    <name evidence="9" type="ORF">PACTADRAFT_84619</name>
</gene>
<proteinExistence type="inferred from homology"/>
<feature type="transmembrane region" description="Helical" evidence="7">
    <location>
        <begin position="429"/>
        <end position="450"/>
    </location>
</feature>
<comment type="subcellular location">
    <subcellularLocation>
        <location evidence="1">Membrane</location>
        <topology evidence="1">Multi-pass membrane protein</topology>
    </subcellularLocation>
</comment>
<evidence type="ECO:0000256" key="2">
    <source>
        <dbReference type="ARBA" id="ARBA00022448"/>
    </source>
</evidence>
<feature type="transmembrane region" description="Helical" evidence="7">
    <location>
        <begin position="335"/>
        <end position="354"/>
    </location>
</feature>
<evidence type="ECO:0000256" key="7">
    <source>
        <dbReference type="SAM" id="Phobius"/>
    </source>
</evidence>
<keyword evidence="3 7" id="KW-0812">Transmembrane</keyword>
<organism evidence="9 10">
    <name type="scientific">Pachysolen tannophilus NRRL Y-2460</name>
    <dbReference type="NCBI Taxonomy" id="669874"/>
    <lineage>
        <taxon>Eukaryota</taxon>
        <taxon>Fungi</taxon>
        <taxon>Dikarya</taxon>
        <taxon>Ascomycota</taxon>
        <taxon>Saccharomycotina</taxon>
        <taxon>Pichiomycetes</taxon>
        <taxon>Pachysolenaceae</taxon>
        <taxon>Pachysolen</taxon>
    </lineage>
</organism>
<evidence type="ECO:0000313" key="10">
    <source>
        <dbReference type="Proteomes" id="UP000094236"/>
    </source>
</evidence>
<accession>A0A1E4U0L7</accession>
<feature type="transmembrane region" description="Helical" evidence="7">
    <location>
        <begin position="393"/>
        <end position="409"/>
    </location>
</feature>
<dbReference type="OrthoDB" id="6730379at2759"/>
<evidence type="ECO:0000256" key="1">
    <source>
        <dbReference type="ARBA" id="ARBA00004141"/>
    </source>
</evidence>
<name>A0A1E4U0L7_PACTA</name>
<feature type="transmembrane region" description="Helical" evidence="7">
    <location>
        <begin position="77"/>
        <end position="95"/>
    </location>
</feature>
<feature type="transmembrane region" description="Helical" evidence="7">
    <location>
        <begin position="270"/>
        <end position="294"/>
    </location>
</feature>
<dbReference type="FunFam" id="1.20.1250.20:FF:000064">
    <property type="entry name" value="MFS allantoate transporter"/>
    <property type="match status" value="1"/>
</dbReference>
<feature type="transmembrane region" description="Helical" evidence="7">
    <location>
        <begin position="306"/>
        <end position="326"/>
    </location>
</feature>